<dbReference type="AlphaFoldDB" id="A0A495V0K4"/>
<comment type="catalytic activity">
    <reaction evidence="2">
        <text>2,5-diamino-6-hydroxy-4-(5-phosphoribosylamino)-pyrimidine + H2O = 2,5,6-triamino-4-hydroxypyrimidine + D-ribose 5-phosphate</text>
        <dbReference type="Rhea" id="RHEA:23436"/>
        <dbReference type="ChEBI" id="CHEBI:15377"/>
        <dbReference type="ChEBI" id="CHEBI:58614"/>
        <dbReference type="ChEBI" id="CHEBI:78346"/>
        <dbReference type="ChEBI" id="CHEBI:137796"/>
    </reaction>
</comment>
<organism evidence="5 6">
    <name type="scientific">Thiocapsa rosea</name>
    <dbReference type="NCBI Taxonomy" id="69360"/>
    <lineage>
        <taxon>Bacteria</taxon>
        <taxon>Pseudomonadati</taxon>
        <taxon>Pseudomonadota</taxon>
        <taxon>Gammaproteobacteria</taxon>
        <taxon>Chromatiales</taxon>
        <taxon>Chromatiaceae</taxon>
        <taxon>Thiocapsa</taxon>
    </lineage>
</organism>
<evidence type="ECO:0000256" key="2">
    <source>
        <dbReference type="ARBA" id="ARBA00000751"/>
    </source>
</evidence>
<dbReference type="OrthoDB" id="9793111at2"/>
<protein>
    <recommendedName>
        <fullName evidence="4">NADAR domain-containing protein</fullName>
    </recommendedName>
</protein>
<dbReference type="InterPro" id="IPR037238">
    <property type="entry name" value="YbiA-like_sf"/>
</dbReference>
<gene>
    <name evidence="5" type="ORF">BDD21_0084</name>
</gene>
<dbReference type="NCBIfam" id="TIGR02464">
    <property type="entry name" value="ribofla_fusion"/>
    <property type="match status" value="1"/>
</dbReference>
<dbReference type="Pfam" id="PF08719">
    <property type="entry name" value="NADAR"/>
    <property type="match status" value="1"/>
</dbReference>
<dbReference type="CDD" id="cd15457">
    <property type="entry name" value="NADAR"/>
    <property type="match status" value="1"/>
</dbReference>
<dbReference type="Gene3D" id="1.10.357.40">
    <property type="entry name" value="YbiA-like"/>
    <property type="match status" value="1"/>
</dbReference>
<feature type="domain" description="NADAR" evidence="4">
    <location>
        <begin position="13"/>
        <end position="146"/>
    </location>
</feature>
<evidence type="ECO:0000313" key="6">
    <source>
        <dbReference type="Proteomes" id="UP000274556"/>
    </source>
</evidence>
<keyword evidence="6" id="KW-1185">Reference proteome</keyword>
<proteinExistence type="predicted"/>
<comment type="catalytic activity">
    <reaction evidence="1">
        <text>5-amino-6-(5-phospho-D-ribosylamino)uracil + H2O = 5,6-diaminouracil + D-ribose 5-phosphate</text>
        <dbReference type="Rhea" id="RHEA:55020"/>
        <dbReference type="ChEBI" id="CHEBI:15377"/>
        <dbReference type="ChEBI" id="CHEBI:46252"/>
        <dbReference type="ChEBI" id="CHEBI:58453"/>
        <dbReference type="ChEBI" id="CHEBI:78346"/>
    </reaction>
</comment>
<dbReference type="EMBL" id="RBXL01000001">
    <property type="protein sequence ID" value="RKT42789.1"/>
    <property type="molecule type" value="Genomic_DNA"/>
</dbReference>
<reference evidence="5 6" key="1">
    <citation type="submission" date="2018-10" db="EMBL/GenBank/DDBJ databases">
        <title>Genomic Encyclopedia of Archaeal and Bacterial Type Strains, Phase II (KMG-II): from individual species to whole genera.</title>
        <authorList>
            <person name="Goeker M."/>
        </authorList>
    </citation>
    <scope>NUCLEOTIDE SEQUENCE [LARGE SCALE GENOMIC DNA]</scope>
    <source>
        <strain evidence="5 6">DSM 235</strain>
    </source>
</reference>
<dbReference type="SUPFAM" id="SSF143990">
    <property type="entry name" value="YbiA-like"/>
    <property type="match status" value="1"/>
</dbReference>
<comment type="caution">
    <text evidence="5">The sequence shown here is derived from an EMBL/GenBank/DDBJ whole genome shotgun (WGS) entry which is preliminary data.</text>
</comment>
<dbReference type="RefSeq" id="WP_120795471.1">
    <property type="nucleotide sequence ID" value="NZ_RBXL01000001.1"/>
</dbReference>
<evidence type="ECO:0000259" key="4">
    <source>
        <dbReference type="Pfam" id="PF08719"/>
    </source>
</evidence>
<feature type="region of interest" description="Disordered" evidence="3">
    <location>
        <begin position="1"/>
        <end position="25"/>
    </location>
</feature>
<accession>A0A495V0K4</accession>
<name>A0A495V0K4_9GAMM</name>
<evidence type="ECO:0000313" key="5">
    <source>
        <dbReference type="EMBL" id="RKT42789.1"/>
    </source>
</evidence>
<evidence type="ECO:0000256" key="3">
    <source>
        <dbReference type="SAM" id="MobiDB-lite"/>
    </source>
</evidence>
<sequence length="165" mass="18752">MRTETSVYVSMTDEENPLSTVSPQPFSLDDGEWPTAEHYVLAMQFEDPALRAEIRSVLDPQQARKLAKRHKRHLRSDWESVRRVYMTRAIYTRCLSHPASARALLETGDKRIVESSLYDYYWGCGRDGRGVNTYGEVLMDIREKLRSAGAVSPVPPASQTHAPPD</sequence>
<evidence type="ECO:0000256" key="1">
    <source>
        <dbReference type="ARBA" id="ARBA00000022"/>
    </source>
</evidence>
<dbReference type="Proteomes" id="UP000274556">
    <property type="component" value="Unassembled WGS sequence"/>
</dbReference>
<dbReference type="InterPro" id="IPR012816">
    <property type="entry name" value="NADAR"/>
</dbReference>